<comment type="caution">
    <text evidence="1">The sequence shown here is derived from an EMBL/GenBank/DDBJ whole genome shotgun (WGS) entry which is preliminary data.</text>
</comment>
<organism evidence="1 2">
    <name type="scientific">Neofusicoccum ribis</name>
    <dbReference type="NCBI Taxonomy" id="45134"/>
    <lineage>
        <taxon>Eukaryota</taxon>
        <taxon>Fungi</taxon>
        <taxon>Dikarya</taxon>
        <taxon>Ascomycota</taxon>
        <taxon>Pezizomycotina</taxon>
        <taxon>Dothideomycetes</taxon>
        <taxon>Dothideomycetes incertae sedis</taxon>
        <taxon>Botryosphaeriales</taxon>
        <taxon>Botryosphaeriaceae</taxon>
        <taxon>Neofusicoccum</taxon>
    </lineage>
</organism>
<dbReference type="Proteomes" id="UP001521116">
    <property type="component" value="Unassembled WGS sequence"/>
</dbReference>
<sequence>MLEIALALVDLPSISLKVDEDMWDNTSRLQFRHSLLPASVRHINIDLINTDKSLDATSDLPSELMEDDTDDLAQTLRDTARQNQAPTTLVLFLSGQI</sequence>
<name>A0ABR3TFF8_9PEZI</name>
<proteinExistence type="predicted"/>
<keyword evidence="2" id="KW-1185">Reference proteome</keyword>
<gene>
    <name evidence="1" type="ORF">SLS56_000028</name>
</gene>
<dbReference type="EMBL" id="JAJVDC020000001">
    <property type="protein sequence ID" value="KAL1638220.1"/>
    <property type="molecule type" value="Genomic_DNA"/>
</dbReference>
<evidence type="ECO:0000313" key="2">
    <source>
        <dbReference type="Proteomes" id="UP001521116"/>
    </source>
</evidence>
<reference evidence="1 2" key="1">
    <citation type="submission" date="2024-02" db="EMBL/GenBank/DDBJ databases">
        <title>De novo assembly and annotation of 12 fungi associated with fruit tree decline syndrome in Ontario, Canada.</title>
        <authorList>
            <person name="Sulman M."/>
            <person name="Ellouze W."/>
            <person name="Ilyukhin E."/>
        </authorList>
    </citation>
    <scope>NUCLEOTIDE SEQUENCE [LARGE SCALE GENOMIC DNA]</scope>
    <source>
        <strain evidence="1 2">M1-105</strain>
    </source>
</reference>
<evidence type="ECO:0000313" key="1">
    <source>
        <dbReference type="EMBL" id="KAL1638220.1"/>
    </source>
</evidence>
<protein>
    <submittedName>
        <fullName evidence="1">Uncharacterized protein</fullName>
    </submittedName>
</protein>
<accession>A0ABR3TFF8</accession>